<dbReference type="AlphaFoldDB" id="M5G5E3"/>
<dbReference type="EMBL" id="JH795865">
    <property type="protein sequence ID" value="EJU01042.1"/>
    <property type="molecule type" value="Genomic_DNA"/>
</dbReference>
<evidence type="ECO:0000313" key="2">
    <source>
        <dbReference type="EMBL" id="EJU01042.1"/>
    </source>
</evidence>
<evidence type="ECO:0000313" key="3">
    <source>
        <dbReference type="Proteomes" id="UP000030653"/>
    </source>
</evidence>
<dbReference type="OrthoDB" id="2537258at2759"/>
<name>M5G5E3_DACPD</name>
<organism evidence="2 3">
    <name type="scientific">Dacryopinax primogenitus (strain DJM 731)</name>
    <name type="common">Brown rot fungus</name>
    <dbReference type="NCBI Taxonomy" id="1858805"/>
    <lineage>
        <taxon>Eukaryota</taxon>
        <taxon>Fungi</taxon>
        <taxon>Dikarya</taxon>
        <taxon>Basidiomycota</taxon>
        <taxon>Agaricomycotina</taxon>
        <taxon>Dacrymycetes</taxon>
        <taxon>Dacrymycetales</taxon>
        <taxon>Dacrymycetaceae</taxon>
        <taxon>Dacryopinax</taxon>
    </lineage>
</organism>
<feature type="region of interest" description="Disordered" evidence="1">
    <location>
        <begin position="127"/>
        <end position="262"/>
    </location>
</feature>
<feature type="compositionally biased region" description="Low complexity" evidence="1">
    <location>
        <begin position="134"/>
        <end position="148"/>
    </location>
</feature>
<feature type="compositionally biased region" description="Basic and acidic residues" evidence="1">
    <location>
        <begin position="251"/>
        <end position="262"/>
    </location>
</feature>
<evidence type="ECO:0000256" key="1">
    <source>
        <dbReference type="SAM" id="MobiDB-lite"/>
    </source>
</evidence>
<feature type="region of interest" description="Disordered" evidence="1">
    <location>
        <begin position="1"/>
        <end position="23"/>
    </location>
</feature>
<dbReference type="HOGENOM" id="CLU_1061822_0_0_1"/>
<protein>
    <submittedName>
        <fullName evidence="2">Uncharacterized protein</fullName>
    </submittedName>
</protein>
<dbReference type="GeneID" id="63692349"/>
<accession>M5G5E3</accession>
<gene>
    <name evidence="2" type="ORF">DACRYDRAFT_95275</name>
</gene>
<proteinExistence type="predicted"/>
<reference evidence="2 3" key="1">
    <citation type="journal article" date="2012" name="Science">
        <title>The Paleozoic origin of enzymatic lignin decomposition reconstructed from 31 fungal genomes.</title>
        <authorList>
            <person name="Floudas D."/>
            <person name="Binder M."/>
            <person name="Riley R."/>
            <person name="Barry K."/>
            <person name="Blanchette R.A."/>
            <person name="Henrissat B."/>
            <person name="Martinez A.T."/>
            <person name="Otillar R."/>
            <person name="Spatafora J.W."/>
            <person name="Yadav J.S."/>
            <person name="Aerts A."/>
            <person name="Benoit I."/>
            <person name="Boyd A."/>
            <person name="Carlson A."/>
            <person name="Copeland A."/>
            <person name="Coutinho P.M."/>
            <person name="de Vries R.P."/>
            <person name="Ferreira P."/>
            <person name="Findley K."/>
            <person name="Foster B."/>
            <person name="Gaskell J."/>
            <person name="Glotzer D."/>
            <person name="Gorecki P."/>
            <person name="Heitman J."/>
            <person name="Hesse C."/>
            <person name="Hori C."/>
            <person name="Igarashi K."/>
            <person name="Jurgens J.A."/>
            <person name="Kallen N."/>
            <person name="Kersten P."/>
            <person name="Kohler A."/>
            <person name="Kuees U."/>
            <person name="Kumar T.K.A."/>
            <person name="Kuo A."/>
            <person name="LaButti K."/>
            <person name="Larrondo L.F."/>
            <person name="Lindquist E."/>
            <person name="Ling A."/>
            <person name="Lombard V."/>
            <person name="Lucas S."/>
            <person name="Lundell T."/>
            <person name="Martin R."/>
            <person name="McLaughlin D.J."/>
            <person name="Morgenstern I."/>
            <person name="Morin E."/>
            <person name="Murat C."/>
            <person name="Nagy L.G."/>
            <person name="Nolan M."/>
            <person name="Ohm R.A."/>
            <person name="Patyshakuliyeva A."/>
            <person name="Rokas A."/>
            <person name="Ruiz-Duenas F.J."/>
            <person name="Sabat G."/>
            <person name="Salamov A."/>
            <person name="Samejima M."/>
            <person name="Schmutz J."/>
            <person name="Slot J.C."/>
            <person name="St John F."/>
            <person name="Stenlid J."/>
            <person name="Sun H."/>
            <person name="Sun S."/>
            <person name="Syed K."/>
            <person name="Tsang A."/>
            <person name="Wiebenga A."/>
            <person name="Young D."/>
            <person name="Pisabarro A."/>
            <person name="Eastwood D.C."/>
            <person name="Martin F."/>
            <person name="Cullen D."/>
            <person name="Grigoriev I.V."/>
            <person name="Hibbett D.S."/>
        </authorList>
    </citation>
    <scope>NUCLEOTIDE SEQUENCE [LARGE SCALE GENOMIC DNA]</scope>
    <source>
        <strain evidence="2 3">DJM-731 SS1</strain>
    </source>
</reference>
<dbReference type="RefSeq" id="XP_040627939.1">
    <property type="nucleotide sequence ID" value="XM_040777287.1"/>
</dbReference>
<feature type="compositionally biased region" description="Polar residues" evidence="1">
    <location>
        <begin position="177"/>
        <end position="187"/>
    </location>
</feature>
<sequence>MATAAPPPRPQHHHQPIAQRCPSCPPEQTSFDWAVSVLSQPLPPSVREILTAYSKNGREDRELLLTLLAAKTAEDNRIAHQMALHRSLLHLQYDLPLSPPPEHSSLPHPYPLYPDKPHTIERSVAYTAQDHTYPSPSTSSPPGLGSRSPPMPPAPQALGKRPRSPVYAQYAFDSGEKTSPPTRSSPMSLRGLLDPAPLSTPTPSAQGQEDRPSKRPHLSPAVEERASLSPREAAYARVPESSVRLSPGHRVSHERTRSRDGE</sequence>
<dbReference type="Proteomes" id="UP000030653">
    <property type="component" value="Unassembled WGS sequence"/>
</dbReference>
<keyword evidence="3" id="KW-1185">Reference proteome</keyword>